<keyword evidence="4" id="KW-1133">Transmembrane helix</keyword>
<dbReference type="InterPro" id="IPR003339">
    <property type="entry name" value="ABC/ECF_trnsptr_transmembrane"/>
</dbReference>
<keyword evidence="7" id="KW-1185">Reference proteome</keyword>
<dbReference type="RefSeq" id="WP_095103230.1">
    <property type="nucleotide sequence ID" value="NZ_BKAR01000011.1"/>
</dbReference>
<name>A0A239TJL9_9STAP</name>
<sequence>MWTANENKIFLDPRTCLILSLIISIASMIGKIEEPGIYYRLVVILIPVFLLFWIKKWIMSSLAFIILLLSWLYEIKIGLITSNMYTLIGYVVSNIVTRFLPSILMGYFIINTLTVDKFIRGLDLLKLPRGLIISIAIMFRFIPTLIEERHYIKSANKMKSNFTNSYIITWPVISQLVPIIHSALRISNDLTMSVLTRGLDINNTRTSIIQLKLKFIDYAVLGIAIVLMYFNLIM</sequence>
<keyword evidence="3" id="KW-0812">Transmembrane</keyword>
<dbReference type="OrthoDB" id="3730291at2"/>
<evidence type="ECO:0000313" key="7">
    <source>
        <dbReference type="Proteomes" id="UP000321736"/>
    </source>
</evidence>
<gene>
    <name evidence="6" type="ORF">SPI02_10760</name>
</gene>
<dbReference type="InterPro" id="IPR051611">
    <property type="entry name" value="ECF_transporter_component"/>
</dbReference>
<accession>A0A239TJL9</accession>
<dbReference type="GO" id="GO:0005886">
    <property type="term" value="C:plasma membrane"/>
    <property type="evidence" value="ECO:0007669"/>
    <property type="project" value="UniProtKB-ARBA"/>
</dbReference>
<dbReference type="CDD" id="cd16914">
    <property type="entry name" value="EcfT"/>
    <property type="match status" value="1"/>
</dbReference>
<proteinExistence type="predicted"/>
<evidence type="ECO:0000256" key="1">
    <source>
        <dbReference type="ARBA" id="ARBA00004141"/>
    </source>
</evidence>
<protein>
    <submittedName>
        <fullName evidence="6">Membrane protein</fullName>
    </submittedName>
</protein>
<comment type="subcellular location">
    <subcellularLocation>
        <location evidence="1">Membrane</location>
        <topology evidence="1">Multi-pass membrane protein</topology>
    </subcellularLocation>
</comment>
<evidence type="ECO:0000256" key="2">
    <source>
        <dbReference type="ARBA" id="ARBA00022475"/>
    </source>
</evidence>
<dbReference type="Proteomes" id="UP000321736">
    <property type="component" value="Unassembled WGS sequence"/>
</dbReference>
<reference evidence="6 7" key="1">
    <citation type="submission" date="2019-07" db="EMBL/GenBank/DDBJ databases">
        <title>Whole genome shotgun sequence of Staphylococcus piscifermentans NBRC 109625.</title>
        <authorList>
            <person name="Hosoyama A."/>
            <person name="Uohara A."/>
            <person name="Ohji S."/>
            <person name="Ichikawa N."/>
        </authorList>
    </citation>
    <scope>NUCLEOTIDE SEQUENCE [LARGE SCALE GENOMIC DNA]</scope>
    <source>
        <strain evidence="6 7">NBRC 109625</strain>
    </source>
</reference>
<organism evidence="6 7">
    <name type="scientific">Staphylococcus piscifermentans</name>
    <dbReference type="NCBI Taxonomy" id="70258"/>
    <lineage>
        <taxon>Bacteria</taxon>
        <taxon>Bacillati</taxon>
        <taxon>Bacillota</taxon>
        <taxon>Bacilli</taxon>
        <taxon>Bacillales</taxon>
        <taxon>Staphylococcaceae</taxon>
        <taxon>Staphylococcus</taxon>
    </lineage>
</organism>
<evidence type="ECO:0000256" key="5">
    <source>
        <dbReference type="ARBA" id="ARBA00023136"/>
    </source>
</evidence>
<dbReference type="AlphaFoldDB" id="A0A239TJL9"/>
<evidence type="ECO:0000256" key="4">
    <source>
        <dbReference type="ARBA" id="ARBA00022989"/>
    </source>
</evidence>
<comment type="caution">
    <text evidence="6">The sequence shown here is derived from an EMBL/GenBank/DDBJ whole genome shotgun (WGS) entry which is preliminary data.</text>
</comment>
<keyword evidence="2" id="KW-1003">Cell membrane</keyword>
<keyword evidence="5" id="KW-0472">Membrane</keyword>
<evidence type="ECO:0000313" key="6">
    <source>
        <dbReference type="EMBL" id="GEP84491.1"/>
    </source>
</evidence>
<dbReference type="Pfam" id="PF02361">
    <property type="entry name" value="CbiQ"/>
    <property type="match status" value="1"/>
</dbReference>
<dbReference type="PANTHER" id="PTHR34857">
    <property type="entry name" value="SLL0384 PROTEIN"/>
    <property type="match status" value="1"/>
</dbReference>
<evidence type="ECO:0000256" key="3">
    <source>
        <dbReference type="ARBA" id="ARBA00022692"/>
    </source>
</evidence>
<dbReference type="PANTHER" id="PTHR34857:SF2">
    <property type="entry name" value="SLL0384 PROTEIN"/>
    <property type="match status" value="1"/>
</dbReference>
<dbReference type="EMBL" id="BKAR01000011">
    <property type="protein sequence ID" value="GEP84491.1"/>
    <property type="molecule type" value="Genomic_DNA"/>
</dbReference>